<organism evidence="3 5">
    <name type="scientific">Didymodactylos carnosus</name>
    <dbReference type="NCBI Taxonomy" id="1234261"/>
    <lineage>
        <taxon>Eukaryota</taxon>
        <taxon>Metazoa</taxon>
        <taxon>Spiralia</taxon>
        <taxon>Gnathifera</taxon>
        <taxon>Rotifera</taxon>
        <taxon>Eurotatoria</taxon>
        <taxon>Bdelloidea</taxon>
        <taxon>Philodinida</taxon>
        <taxon>Philodinidae</taxon>
        <taxon>Didymodactylos</taxon>
    </lineage>
</organism>
<proteinExistence type="predicted"/>
<dbReference type="InterPro" id="IPR014988">
    <property type="entry name" value="Uncharacterised_YqcI/YcgG"/>
</dbReference>
<dbReference type="PANTHER" id="PTHR40045">
    <property type="entry name" value="YCGG FAMILY PROTEIN"/>
    <property type="match status" value="1"/>
</dbReference>
<dbReference type="Gene3D" id="3.10.120.10">
    <property type="entry name" value="Cytochrome b5-like heme/steroid binding domain"/>
    <property type="match status" value="1"/>
</dbReference>
<evidence type="ECO:0000313" key="5">
    <source>
        <dbReference type="Proteomes" id="UP000663829"/>
    </source>
</evidence>
<dbReference type="EMBL" id="CAJNOQ010017672">
    <property type="protein sequence ID" value="CAF1404463.1"/>
    <property type="molecule type" value="Genomic_DNA"/>
</dbReference>
<dbReference type="PANTHER" id="PTHR40045:SF1">
    <property type="entry name" value="YQCI_YCGG FAMILY PROTEIN"/>
    <property type="match status" value="1"/>
</dbReference>
<protein>
    <recommendedName>
        <fullName evidence="2">Cytochrome b5 heme-binding domain-containing protein</fullName>
    </recommendedName>
</protein>
<sequence length="368" mass="43480">MNIIRFTVLIIVKFLIKLFTLRKQKNEQLPEYTKEDVAKHEKDLWIVIDNDIYCLLLMKNHSGGLEILQKFAGKNVTRLFYEIHLNGKQNKQLLDQKYRIGKISSYNNNERQECKYYLKNHLVYNDMTKYNEIETPDEENDVETSINIKQQFRDYIFCKNFPCINGRIAFKRNSYGIGVYGKLACKKATNQLWKDILNFINKQSDLWKQGHMFTTYVACFKTPIFLTELMFEDLLWKQLQMLHEIDVTNGFEWDKDYANDSMDADFGFSLGRRSFFIVGLHPNSSRKARRFIMPVIVFNSHHQFRNLKETNMFTKVQTTVRNYDLNHNGSINPNVLSNSTDSVAFEYSGKKIEPGWIPKFTAVQRKEV</sequence>
<evidence type="ECO:0000256" key="1">
    <source>
        <dbReference type="SAM" id="SignalP"/>
    </source>
</evidence>
<dbReference type="SMART" id="SM01117">
    <property type="entry name" value="Cyt-b5"/>
    <property type="match status" value="1"/>
</dbReference>
<dbReference type="EMBL" id="CAJOBC010083093">
    <property type="protein sequence ID" value="CAF4296580.1"/>
    <property type="molecule type" value="Genomic_DNA"/>
</dbReference>
<keyword evidence="1" id="KW-0732">Signal</keyword>
<dbReference type="AlphaFoldDB" id="A0A815L3B5"/>
<evidence type="ECO:0000313" key="4">
    <source>
        <dbReference type="EMBL" id="CAF4296580.1"/>
    </source>
</evidence>
<reference evidence="3" key="1">
    <citation type="submission" date="2021-02" db="EMBL/GenBank/DDBJ databases">
        <authorList>
            <person name="Nowell W R."/>
        </authorList>
    </citation>
    <scope>NUCLEOTIDE SEQUENCE</scope>
</reference>
<dbReference type="Proteomes" id="UP000663829">
    <property type="component" value="Unassembled WGS sequence"/>
</dbReference>
<dbReference type="InterPro" id="IPR001199">
    <property type="entry name" value="Cyt_B5-like_heme/steroid-bd"/>
</dbReference>
<dbReference type="InterPro" id="IPR036400">
    <property type="entry name" value="Cyt_B5-like_heme/steroid_sf"/>
</dbReference>
<evidence type="ECO:0000313" key="3">
    <source>
        <dbReference type="EMBL" id="CAF1404463.1"/>
    </source>
</evidence>
<feature type="chain" id="PRO_5035606466" description="Cytochrome b5 heme-binding domain-containing protein" evidence="1">
    <location>
        <begin position="21"/>
        <end position="368"/>
    </location>
</feature>
<dbReference type="NCBIfam" id="NF041366">
    <property type="entry name" value="GntA_guanitoxin"/>
    <property type="match status" value="1"/>
</dbReference>
<dbReference type="Proteomes" id="UP000681722">
    <property type="component" value="Unassembled WGS sequence"/>
</dbReference>
<dbReference type="Pfam" id="PF08892">
    <property type="entry name" value="YqcI_YcgG"/>
    <property type="match status" value="1"/>
</dbReference>
<dbReference type="Pfam" id="PF00173">
    <property type="entry name" value="Cyt-b5"/>
    <property type="match status" value="1"/>
</dbReference>
<dbReference type="SUPFAM" id="SSF55856">
    <property type="entry name" value="Cytochrome b5-like heme/steroid binding domain"/>
    <property type="match status" value="1"/>
</dbReference>
<accession>A0A815L3B5</accession>
<name>A0A815L3B5_9BILA</name>
<feature type="domain" description="Cytochrome b5 heme-binding" evidence="2">
    <location>
        <begin position="29"/>
        <end position="104"/>
    </location>
</feature>
<dbReference type="PROSITE" id="PS50255">
    <property type="entry name" value="CYTOCHROME_B5_2"/>
    <property type="match status" value="1"/>
</dbReference>
<keyword evidence="5" id="KW-1185">Reference proteome</keyword>
<feature type="signal peptide" evidence="1">
    <location>
        <begin position="1"/>
        <end position="20"/>
    </location>
</feature>
<comment type="caution">
    <text evidence="3">The sequence shown here is derived from an EMBL/GenBank/DDBJ whole genome shotgun (WGS) entry which is preliminary data.</text>
</comment>
<gene>
    <name evidence="3" type="ORF">GPM918_LOCUS33348</name>
    <name evidence="4" type="ORF">SRO942_LOCUS34031</name>
</gene>
<dbReference type="OrthoDB" id="10028120at2759"/>
<evidence type="ECO:0000259" key="2">
    <source>
        <dbReference type="PROSITE" id="PS50255"/>
    </source>
</evidence>